<evidence type="ECO:0000313" key="1">
    <source>
        <dbReference type="EMBL" id="MDN5202303.1"/>
    </source>
</evidence>
<dbReference type="SUPFAM" id="SSF48452">
    <property type="entry name" value="TPR-like"/>
    <property type="match status" value="1"/>
</dbReference>
<dbReference type="Proteomes" id="UP001172082">
    <property type="component" value="Unassembled WGS sequence"/>
</dbReference>
<keyword evidence="2" id="KW-1185">Reference proteome</keyword>
<evidence type="ECO:0008006" key="3">
    <source>
        <dbReference type="Google" id="ProtNLM"/>
    </source>
</evidence>
<proteinExistence type="predicted"/>
<dbReference type="EMBL" id="JAUJEA010000004">
    <property type="protein sequence ID" value="MDN5202303.1"/>
    <property type="molecule type" value="Genomic_DNA"/>
</dbReference>
<organism evidence="1 2">
    <name type="scientific">Splendidivirga corallicola</name>
    <dbReference type="NCBI Taxonomy" id="3051826"/>
    <lineage>
        <taxon>Bacteria</taxon>
        <taxon>Pseudomonadati</taxon>
        <taxon>Bacteroidota</taxon>
        <taxon>Cytophagia</taxon>
        <taxon>Cytophagales</taxon>
        <taxon>Splendidivirgaceae</taxon>
        <taxon>Splendidivirga</taxon>
    </lineage>
</organism>
<name>A0ABT8KPG4_9BACT</name>
<dbReference type="RefSeq" id="WP_346752328.1">
    <property type="nucleotide sequence ID" value="NZ_JAUJEA010000004.1"/>
</dbReference>
<accession>A0ABT8KPG4</accession>
<dbReference type="Gene3D" id="2.120.10.30">
    <property type="entry name" value="TolB, C-terminal domain"/>
    <property type="match status" value="1"/>
</dbReference>
<evidence type="ECO:0000313" key="2">
    <source>
        <dbReference type="Proteomes" id="UP001172082"/>
    </source>
</evidence>
<dbReference type="SUPFAM" id="SSF63825">
    <property type="entry name" value="YWTD domain"/>
    <property type="match status" value="1"/>
</dbReference>
<comment type="caution">
    <text evidence="1">The sequence shown here is derived from an EMBL/GenBank/DDBJ whole genome shotgun (WGS) entry which is preliminary data.</text>
</comment>
<protein>
    <recommendedName>
        <fullName evidence="3">SMP-30/Gluconolactonase/LRE-like region domain-containing protein</fullName>
    </recommendedName>
</protein>
<dbReference type="InterPro" id="IPR011990">
    <property type="entry name" value="TPR-like_helical_dom_sf"/>
</dbReference>
<gene>
    <name evidence="1" type="ORF">QQ008_13035</name>
</gene>
<dbReference type="InterPro" id="IPR011042">
    <property type="entry name" value="6-blade_b-propeller_TolB-like"/>
</dbReference>
<sequence>MNKLVFGYIFILSSLIFFFTNDTVGQRLKDLQFHFQQSKEAYENKDYPSFLDHLKIADSLRPNHPTIVYNLAAAYSLNHMEKDAYITLKHLIHFNNTINFEEDKDFDLLKEGKFLEELITLKKKLDAPVKKGTKVFQFGEVSTHPEGIAYDPKTECFYISSIRQRKIFQFKNGELTDWVKEGLFAVSGIKIDHERRWLWACSSAFPEMLDFDEEDDGKAMVLKYNLETGKLIKQYAADGKHIFGDLVIHQNGDVYISDSREPKIYKIDHRNDEISLYQDFSATLLNLQGLDLSDDGESLYIADYILGLYKISLKNNKPEKLQWKGNATLKGIDGLYFYKNSLVVTQNGAEPMRVVRFFLNGAGNQIESIENLDYAREELNEPTLGTIIDNTFFYIANSPWGAYDRNGNFDEIKASIPAVYKIILEN</sequence>
<reference evidence="1" key="1">
    <citation type="submission" date="2023-06" db="EMBL/GenBank/DDBJ databases">
        <title>Genomic of Parafulvivirga corallium.</title>
        <authorList>
            <person name="Wang G."/>
        </authorList>
    </citation>
    <scope>NUCLEOTIDE SEQUENCE</scope>
    <source>
        <strain evidence="1">BMA10</strain>
    </source>
</reference>